<evidence type="ECO:0000256" key="7">
    <source>
        <dbReference type="ARBA" id="ARBA00023132"/>
    </source>
</evidence>
<dbReference type="Gene3D" id="1.25.40.510">
    <property type="entry name" value="GLE1-like"/>
    <property type="match status" value="1"/>
</dbReference>
<dbReference type="GO" id="GO:0005737">
    <property type="term" value="C:cytoplasm"/>
    <property type="evidence" value="ECO:0007669"/>
    <property type="project" value="TreeGrafter"/>
</dbReference>
<evidence type="ECO:0000256" key="9">
    <source>
        <dbReference type="ARBA" id="ARBA00026227"/>
    </source>
</evidence>
<keyword evidence="6" id="KW-0811">Translocation</keyword>
<dbReference type="Proteomes" id="UP000266188">
    <property type="component" value="Unassembled WGS sequence"/>
</dbReference>
<comment type="caution">
    <text evidence="12">The sequence shown here is derived from an EMBL/GenBank/DDBJ whole genome shotgun (WGS) entry which is preliminary data.</text>
</comment>
<dbReference type="GO" id="GO:0031369">
    <property type="term" value="F:translation initiation factor binding"/>
    <property type="evidence" value="ECO:0007669"/>
    <property type="project" value="TreeGrafter"/>
</dbReference>
<dbReference type="PANTHER" id="PTHR12960">
    <property type="entry name" value="GLE-1-RELATED"/>
    <property type="match status" value="1"/>
</dbReference>
<dbReference type="GO" id="GO:0015031">
    <property type="term" value="P:protein transport"/>
    <property type="evidence" value="ECO:0007669"/>
    <property type="project" value="UniProtKB-KW"/>
</dbReference>
<dbReference type="GO" id="GO:0005543">
    <property type="term" value="F:phospholipid binding"/>
    <property type="evidence" value="ECO:0007669"/>
    <property type="project" value="TreeGrafter"/>
</dbReference>
<name>A0A3A2ZFJ2_9EURO</name>
<keyword evidence="4" id="KW-0509">mRNA transport</keyword>
<evidence type="ECO:0000256" key="1">
    <source>
        <dbReference type="ARBA" id="ARBA00004567"/>
    </source>
</evidence>
<dbReference type="GO" id="GO:0044614">
    <property type="term" value="C:nuclear pore cytoplasmic filaments"/>
    <property type="evidence" value="ECO:0007669"/>
    <property type="project" value="TreeGrafter"/>
</dbReference>
<proteinExistence type="inferred from homology"/>
<accession>A0A3A2ZFJ2</accession>
<reference evidence="13" key="1">
    <citation type="submission" date="2017-02" db="EMBL/GenBank/DDBJ databases">
        <authorList>
            <person name="Tafer H."/>
            <person name="Lopandic K."/>
        </authorList>
    </citation>
    <scope>NUCLEOTIDE SEQUENCE [LARGE SCALE GENOMIC DNA]</scope>
    <source>
        <strain evidence="13">CBS 366.77</strain>
    </source>
</reference>
<evidence type="ECO:0000313" key="12">
    <source>
        <dbReference type="EMBL" id="RJE21043.1"/>
    </source>
</evidence>
<evidence type="ECO:0000256" key="11">
    <source>
        <dbReference type="SAM" id="MobiDB-lite"/>
    </source>
</evidence>
<protein>
    <recommendedName>
        <fullName evidence="9">mRNA export factor GLE1</fullName>
    </recommendedName>
    <alternativeName>
        <fullName evidence="10">Nucleoporin GLE1</fullName>
    </alternativeName>
</protein>
<dbReference type="AlphaFoldDB" id="A0A3A2ZFJ2"/>
<keyword evidence="5" id="KW-0653">Protein transport</keyword>
<evidence type="ECO:0000256" key="6">
    <source>
        <dbReference type="ARBA" id="ARBA00023010"/>
    </source>
</evidence>
<evidence type="ECO:0000256" key="10">
    <source>
        <dbReference type="ARBA" id="ARBA00029983"/>
    </source>
</evidence>
<feature type="compositionally biased region" description="Basic and acidic residues" evidence="11">
    <location>
        <begin position="90"/>
        <end position="191"/>
    </location>
</feature>
<sequence length="517" mass="60142">MGRRISCAHLDSPSRQLILDLSRELEQCRLYTADIKKAKVYERRSFYENLDRIDREREAEHNAALDLVEANHARIREEAEETLRKHLAAEEERRVRKEEKARKEKERREKEAAEKLRREQEEAARVEAERKAKEEERRKAEEEAERVRKAEEEAKRKKEEEEKRKKEDEARKAEQEAAQRKAKEAEAERQKQLGTGRLTEAEIRVHMRYVELHQHLKKFRQWLREQGKQNPTVKQQTGEIRRSIKKSIGQLREGKGANKAQLQEIRKTLETAASIPEPSVDIRQFLVFPPDHIANTDNPNVPALLIYGFNILVKCIISSLITEACIHPTHAEPIGIVAAQIFSYDTFLYRGYPMSDILWAKYHVVCPALWGFNGNEETDEGKRAIGWWRESKDGPFIPDQGHIDRMIALGAGFSAITLRNFGKTNRKNPFPNTIFWHCVYKILSIPAAELQDTHIMLLATVLRQAPDRIVGFFGNAGVAMLRKASVDIPNNRSKKTMAVHELRLLREFFWREKKVLI</sequence>
<dbReference type="STRING" id="2070753.A0A3A2ZFJ2"/>
<dbReference type="GO" id="GO:0000822">
    <property type="term" value="F:inositol hexakisphosphate binding"/>
    <property type="evidence" value="ECO:0007669"/>
    <property type="project" value="TreeGrafter"/>
</dbReference>
<organism evidence="12 13">
    <name type="scientific">Aspergillus sclerotialis</name>
    <dbReference type="NCBI Taxonomy" id="2070753"/>
    <lineage>
        <taxon>Eukaryota</taxon>
        <taxon>Fungi</taxon>
        <taxon>Dikarya</taxon>
        <taxon>Ascomycota</taxon>
        <taxon>Pezizomycotina</taxon>
        <taxon>Eurotiomycetes</taxon>
        <taxon>Eurotiomycetidae</taxon>
        <taxon>Eurotiales</taxon>
        <taxon>Aspergillaceae</taxon>
        <taxon>Aspergillus</taxon>
        <taxon>Aspergillus subgen. Polypaecilum</taxon>
    </lineage>
</organism>
<dbReference type="EMBL" id="MVGC01000256">
    <property type="protein sequence ID" value="RJE21043.1"/>
    <property type="molecule type" value="Genomic_DNA"/>
</dbReference>
<dbReference type="Pfam" id="PF07817">
    <property type="entry name" value="GLE1"/>
    <property type="match status" value="1"/>
</dbReference>
<evidence type="ECO:0000313" key="13">
    <source>
        <dbReference type="Proteomes" id="UP000266188"/>
    </source>
</evidence>
<comment type="subcellular location">
    <subcellularLocation>
        <location evidence="1">Nucleus</location>
        <location evidence="1">Nuclear pore complex</location>
    </subcellularLocation>
</comment>
<feature type="region of interest" description="Disordered" evidence="11">
    <location>
        <begin position="90"/>
        <end position="193"/>
    </location>
</feature>
<keyword evidence="13" id="KW-1185">Reference proteome</keyword>
<dbReference type="FunFam" id="1.25.40.510:FF:000004">
    <property type="entry name" value="Putative RNA export mediator Gle1"/>
    <property type="match status" value="1"/>
</dbReference>
<dbReference type="GO" id="GO:0016973">
    <property type="term" value="P:poly(A)+ mRNA export from nucleus"/>
    <property type="evidence" value="ECO:0007669"/>
    <property type="project" value="InterPro"/>
</dbReference>
<comment type="similarity">
    <text evidence="2">Belongs to the GLE1 family.</text>
</comment>
<evidence type="ECO:0000256" key="8">
    <source>
        <dbReference type="ARBA" id="ARBA00023242"/>
    </source>
</evidence>
<dbReference type="InterPro" id="IPR012476">
    <property type="entry name" value="GLE1"/>
</dbReference>
<evidence type="ECO:0000256" key="2">
    <source>
        <dbReference type="ARBA" id="ARBA00011056"/>
    </source>
</evidence>
<evidence type="ECO:0000256" key="5">
    <source>
        <dbReference type="ARBA" id="ARBA00022927"/>
    </source>
</evidence>
<dbReference type="PANTHER" id="PTHR12960:SF0">
    <property type="entry name" value="MRNA EXPORT FACTOR GLE1"/>
    <property type="match status" value="1"/>
</dbReference>
<dbReference type="InterPro" id="IPR038506">
    <property type="entry name" value="GLE1-like_sf"/>
</dbReference>
<evidence type="ECO:0000256" key="4">
    <source>
        <dbReference type="ARBA" id="ARBA00022816"/>
    </source>
</evidence>
<keyword evidence="3" id="KW-0813">Transport</keyword>
<keyword evidence="8" id="KW-0539">Nucleus</keyword>
<keyword evidence="7" id="KW-0906">Nuclear pore complex</keyword>
<gene>
    <name evidence="12" type="ORF">PHISCL_06614</name>
</gene>
<dbReference type="OrthoDB" id="420884at2759"/>
<evidence type="ECO:0000256" key="3">
    <source>
        <dbReference type="ARBA" id="ARBA00022448"/>
    </source>
</evidence>